<dbReference type="GO" id="GO:0005737">
    <property type="term" value="C:cytoplasm"/>
    <property type="evidence" value="ECO:0007669"/>
    <property type="project" value="UniProtKB-SubCell"/>
</dbReference>
<comment type="similarity">
    <text evidence="3">Belongs to the HRI1 family.</text>
</comment>
<evidence type="ECO:0000256" key="5">
    <source>
        <dbReference type="ARBA" id="ARBA00022490"/>
    </source>
</evidence>
<dbReference type="Proteomes" id="UP000184383">
    <property type="component" value="Unassembled WGS sequence"/>
</dbReference>
<dbReference type="Gene3D" id="2.40.128.320">
    <property type="entry name" value="Protein HRI1, N-terminal domain"/>
    <property type="match status" value="1"/>
</dbReference>
<dbReference type="EMBL" id="KV878218">
    <property type="protein sequence ID" value="OJJ30007.1"/>
    <property type="molecule type" value="Genomic_DNA"/>
</dbReference>
<organism evidence="7 8">
    <name type="scientific">Aspergillus wentii DTO 134E9</name>
    <dbReference type="NCBI Taxonomy" id="1073089"/>
    <lineage>
        <taxon>Eukaryota</taxon>
        <taxon>Fungi</taxon>
        <taxon>Dikarya</taxon>
        <taxon>Ascomycota</taxon>
        <taxon>Pezizomycotina</taxon>
        <taxon>Eurotiomycetes</taxon>
        <taxon>Eurotiomycetidae</taxon>
        <taxon>Eurotiales</taxon>
        <taxon>Aspergillaceae</taxon>
        <taxon>Aspergillus</taxon>
        <taxon>Aspergillus subgen. Cremei</taxon>
    </lineage>
</organism>
<evidence type="ECO:0000256" key="4">
    <source>
        <dbReference type="ARBA" id="ARBA00017063"/>
    </source>
</evidence>
<dbReference type="RefSeq" id="XP_040683684.1">
    <property type="nucleotide sequence ID" value="XM_040829139.1"/>
</dbReference>
<proteinExistence type="inferred from homology"/>
<dbReference type="OrthoDB" id="4045395at2759"/>
<protein>
    <recommendedName>
        <fullName evidence="4">Protein HRI1</fullName>
    </recommendedName>
</protein>
<evidence type="ECO:0000256" key="6">
    <source>
        <dbReference type="ARBA" id="ARBA00023242"/>
    </source>
</evidence>
<dbReference type="STRING" id="1073089.A0A1L9R548"/>
<dbReference type="InterPro" id="IPR031818">
    <property type="entry name" value="Hri1"/>
</dbReference>
<dbReference type="VEuPathDB" id="FungiDB:ASPWEDRAFT_122188"/>
<keyword evidence="8" id="KW-1185">Reference proteome</keyword>
<dbReference type="Pfam" id="PF16815">
    <property type="entry name" value="HRI1"/>
    <property type="match status" value="1"/>
</dbReference>
<dbReference type="InterPro" id="IPR038744">
    <property type="entry name" value="Hri1_N"/>
</dbReference>
<dbReference type="CDD" id="cd11692">
    <property type="entry name" value="HRI1_N_like"/>
    <property type="match status" value="1"/>
</dbReference>
<dbReference type="InterPro" id="IPR043047">
    <property type="entry name" value="Hri1_N_sf"/>
</dbReference>
<keyword evidence="5" id="KW-0963">Cytoplasm</keyword>
<sequence>MADKIQSDASLSTRISLRWQPDPPFEYTDTVVMSVQGWYLDLRVEKETGKIDWAIAGKRIVESEETRRVRFTHDLDSHNCFSTADCGTFTTLPNGDDLETGSMPRPDLPDTPMTEYEEVWRELVFREGPEGPGKGLCWVLESEGEKEVLGTNTVGETKIFMARIWGTFLAFRQRLFHALQAELAGENGVRLKEGKEVSVRREEWDPKEGWQVKYAIGEEADSLPSMVKGLQGKSEDTWKGRKNVMVDGQRYVLRAFEEID</sequence>
<dbReference type="GeneID" id="63744987"/>
<evidence type="ECO:0000313" key="8">
    <source>
        <dbReference type="Proteomes" id="UP000184383"/>
    </source>
</evidence>
<accession>A0A1L9R548</accession>
<name>A0A1L9R548_ASPWE</name>
<evidence type="ECO:0000256" key="3">
    <source>
        <dbReference type="ARBA" id="ARBA00005229"/>
    </source>
</evidence>
<gene>
    <name evidence="7" type="ORF">ASPWEDRAFT_122188</name>
</gene>
<evidence type="ECO:0000256" key="2">
    <source>
        <dbReference type="ARBA" id="ARBA00004496"/>
    </source>
</evidence>
<reference evidence="8" key="1">
    <citation type="journal article" date="2017" name="Genome Biol.">
        <title>Comparative genomics reveals high biological diversity and specific adaptations in the industrially and medically important fungal genus Aspergillus.</title>
        <authorList>
            <person name="de Vries R.P."/>
            <person name="Riley R."/>
            <person name="Wiebenga A."/>
            <person name="Aguilar-Osorio G."/>
            <person name="Amillis S."/>
            <person name="Uchima C.A."/>
            <person name="Anderluh G."/>
            <person name="Asadollahi M."/>
            <person name="Askin M."/>
            <person name="Barry K."/>
            <person name="Battaglia E."/>
            <person name="Bayram O."/>
            <person name="Benocci T."/>
            <person name="Braus-Stromeyer S.A."/>
            <person name="Caldana C."/>
            <person name="Canovas D."/>
            <person name="Cerqueira G.C."/>
            <person name="Chen F."/>
            <person name="Chen W."/>
            <person name="Choi C."/>
            <person name="Clum A."/>
            <person name="Dos Santos R.A."/>
            <person name="Damasio A.R."/>
            <person name="Diallinas G."/>
            <person name="Emri T."/>
            <person name="Fekete E."/>
            <person name="Flipphi M."/>
            <person name="Freyberg S."/>
            <person name="Gallo A."/>
            <person name="Gournas C."/>
            <person name="Habgood R."/>
            <person name="Hainaut M."/>
            <person name="Harispe M.L."/>
            <person name="Henrissat B."/>
            <person name="Hilden K.S."/>
            <person name="Hope R."/>
            <person name="Hossain A."/>
            <person name="Karabika E."/>
            <person name="Karaffa L."/>
            <person name="Karanyi Z."/>
            <person name="Krasevec N."/>
            <person name="Kuo A."/>
            <person name="Kusch H."/>
            <person name="LaButti K."/>
            <person name="Lagendijk E.L."/>
            <person name="Lapidus A."/>
            <person name="Levasseur A."/>
            <person name="Lindquist E."/>
            <person name="Lipzen A."/>
            <person name="Logrieco A.F."/>
            <person name="MacCabe A."/>
            <person name="Maekelae M.R."/>
            <person name="Malavazi I."/>
            <person name="Melin P."/>
            <person name="Meyer V."/>
            <person name="Mielnichuk N."/>
            <person name="Miskei M."/>
            <person name="Molnar A.P."/>
            <person name="Mule G."/>
            <person name="Ngan C.Y."/>
            <person name="Orejas M."/>
            <person name="Orosz E."/>
            <person name="Ouedraogo J.P."/>
            <person name="Overkamp K.M."/>
            <person name="Park H.-S."/>
            <person name="Perrone G."/>
            <person name="Piumi F."/>
            <person name="Punt P.J."/>
            <person name="Ram A.F."/>
            <person name="Ramon A."/>
            <person name="Rauscher S."/>
            <person name="Record E."/>
            <person name="Riano-Pachon D.M."/>
            <person name="Robert V."/>
            <person name="Roehrig J."/>
            <person name="Ruller R."/>
            <person name="Salamov A."/>
            <person name="Salih N.S."/>
            <person name="Samson R.A."/>
            <person name="Sandor E."/>
            <person name="Sanguinetti M."/>
            <person name="Schuetze T."/>
            <person name="Sepcic K."/>
            <person name="Shelest E."/>
            <person name="Sherlock G."/>
            <person name="Sophianopoulou V."/>
            <person name="Squina F.M."/>
            <person name="Sun H."/>
            <person name="Susca A."/>
            <person name="Todd R.B."/>
            <person name="Tsang A."/>
            <person name="Unkles S.E."/>
            <person name="van de Wiele N."/>
            <person name="van Rossen-Uffink D."/>
            <person name="Oliveira J.V."/>
            <person name="Vesth T.C."/>
            <person name="Visser J."/>
            <person name="Yu J.-H."/>
            <person name="Zhou M."/>
            <person name="Andersen M.R."/>
            <person name="Archer D.B."/>
            <person name="Baker S.E."/>
            <person name="Benoit I."/>
            <person name="Brakhage A.A."/>
            <person name="Braus G.H."/>
            <person name="Fischer R."/>
            <person name="Frisvad J.C."/>
            <person name="Goldman G.H."/>
            <person name="Houbraken J."/>
            <person name="Oakley B."/>
            <person name="Pocsi I."/>
            <person name="Scazzocchio C."/>
            <person name="Seiboth B."/>
            <person name="vanKuyk P.A."/>
            <person name="Wortman J."/>
            <person name="Dyer P.S."/>
            <person name="Grigoriev I.V."/>
        </authorList>
    </citation>
    <scope>NUCLEOTIDE SEQUENCE [LARGE SCALE GENOMIC DNA]</scope>
    <source>
        <strain evidence="8">DTO 134E9</strain>
    </source>
</reference>
<dbReference type="GO" id="GO:0005634">
    <property type="term" value="C:nucleus"/>
    <property type="evidence" value="ECO:0007669"/>
    <property type="project" value="UniProtKB-SubCell"/>
</dbReference>
<evidence type="ECO:0000313" key="7">
    <source>
        <dbReference type="EMBL" id="OJJ30007.1"/>
    </source>
</evidence>
<evidence type="ECO:0000256" key="1">
    <source>
        <dbReference type="ARBA" id="ARBA00004123"/>
    </source>
</evidence>
<dbReference type="AlphaFoldDB" id="A0A1L9R548"/>
<comment type="subcellular location">
    <subcellularLocation>
        <location evidence="2">Cytoplasm</location>
    </subcellularLocation>
    <subcellularLocation>
        <location evidence="1">Nucleus</location>
    </subcellularLocation>
</comment>
<keyword evidence="6" id="KW-0539">Nucleus</keyword>